<reference evidence="20 21" key="1">
    <citation type="journal article" date="2014" name="J Genomics">
        <title>Draft Genome Sequence of the Extremely Halophilic Phototrophic Purple Sulfur Bacterium Halorhodospira halochloris.</title>
        <authorList>
            <person name="Singh K.S."/>
            <person name="Kirksey J."/>
            <person name="Hoff W.D."/>
            <person name="Deole R."/>
        </authorList>
    </citation>
    <scope>NUCLEOTIDE SEQUENCE [LARGE SCALE GENOMIC DNA]</scope>
    <source>
        <strain evidence="20 21">A</strain>
    </source>
</reference>
<comment type="subcellular location">
    <subcellularLocation>
        <location evidence="3">Periplasm</location>
    </subcellularLocation>
</comment>
<dbReference type="RefSeq" id="WP_025281050.1">
    <property type="nucleotide sequence ID" value="NZ_CP007268.1"/>
</dbReference>
<keyword evidence="12" id="KW-0720">Serine protease</keyword>
<gene>
    <name evidence="20" type="ORF">M911_05205</name>
</gene>
<evidence type="ECO:0000256" key="16">
    <source>
        <dbReference type="PIRSR" id="PIRSR611782-2"/>
    </source>
</evidence>
<keyword evidence="7" id="KW-0645">Protease</keyword>
<dbReference type="AlphaFoldDB" id="W8KHP3"/>
<evidence type="ECO:0000256" key="6">
    <source>
        <dbReference type="ARBA" id="ARBA00013958"/>
    </source>
</evidence>
<dbReference type="KEGG" id="hhc:M911_05205"/>
<evidence type="ECO:0000256" key="8">
    <source>
        <dbReference type="ARBA" id="ARBA00022729"/>
    </source>
</evidence>
<feature type="chain" id="PRO_5038587547" description="Probable periplasmic serine endoprotease DegP-like" evidence="18">
    <location>
        <begin position="27"/>
        <end position="484"/>
    </location>
</feature>
<evidence type="ECO:0000256" key="18">
    <source>
        <dbReference type="SAM" id="SignalP"/>
    </source>
</evidence>
<comment type="function">
    <text evidence="2">Might be efficient in the degradation of transiently denatured and unfolded proteins which accumulate in the periplasm following stress conditions.</text>
</comment>
<dbReference type="HOGENOM" id="CLU_020120_1_0_6"/>
<dbReference type="InterPro" id="IPR036034">
    <property type="entry name" value="PDZ_sf"/>
</dbReference>
<dbReference type="InterPro" id="IPR041489">
    <property type="entry name" value="PDZ_6"/>
</dbReference>
<dbReference type="OrthoDB" id="9758917at2"/>
<accession>W8KHP3</accession>
<dbReference type="PANTHER" id="PTHR22939:SF130">
    <property type="entry name" value="PERIPLASMIC SERINE ENDOPROTEASE DEGP-LIKE-RELATED"/>
    <property type="match status" value="1"/>
</dbReference>
<dbReference type="GO" id="GO:0004252">
    <property type="term" value="F:serine-type endopeptidase activity"/>
    <property type="evidence" value="ECO:0007669"/>
    <property type="project" value="InterPro"/>
</dbReference>
<dbReference type="GO" id="GO:0042597">
    <property type="term" value="C:periplasmic space"/>
    <property type="evidence" value="ECO:0007669"/>
    <property type="project" value="UniProtKB-SubCell"/>
</dbReference>
<keyword evidence="8 18" id="KW-0732">Signal</keyword>
<evidence type="ECO:0000256" key="17">
    <source>
        <dbReference type="SAM" id="MobiDB-lite"/>
    </source>
</evidence>
<feature type="region of interest" description="Disordered" evidence="17">
    <location>
        <begin position="53"/>
        <end position="73"/>
    </location>
</feature>
<dbReference type="Pfam" id="PF13365">
    <property type="entry name" value="Trypsin_2"/>
    <property type="match status" value="1"/>
</dbReference>
<feature type="signal peptide" evidence="18">
    <location>
        <begin position="1"/>
        <end position="26"/>
    </location>
</feature>
<organism evidence="20 21">
    <name type="scientific">Ectothiorhodospira haloalkaliphila</name>
    <dbReference type="NCBI Taxonomy" id="421628"/>
    <lineage>
        <taxon>Bacteria</taxon>
        <taxon>Pseudomonadati</taxon>
        <taxon>Pseudomonadota</taxon>
        <taxon>Gammaproteobacteria</taxon>
        <taxon>Chromatiales</taxon>
        <taxon>Ectothiorhodospiraceae</taxon>
        <taxon>Ectothiorhodospira</taxon>
    </lineage>
</organism>
<feature type="active site" description="Charge relay system" evidence="15">
    <location>
        <position position="120"/>
    </location>
</feature>
<dbReference type="FunFam" id="2.40.10.120:FF:000007">
    <property type="entry name" value="Periplasmic serine endoprotease DegP-like"/>
    <property type="match status" value="1"/>
</dbReference>
<feature type="binding site" evidence="16">
    <location>
        <begin position="221"/>
        <end position="223"/>
    </location>
    <ligand>
        <name>substrate</name>
    </ligand>
</feature>
<evidence type="ECO:0000256" key="2">
    <source>
        <dbReference type="ARBA" id="ARBA00002610"/>
    </source>
</evidence>
<comment type="similarity">
    <text evidence="4">Belongs to the peptidase S1C family.</text>
</comment>
<dbReference type="InterPro" id="IPR009003">
    <property type="entry name" value="Peptidase_S1_PA"/>
</dbReference>
<feature type="domain" description="PDZ" evidence="19">
    <location>
        <begin position="382"/>
        <end position="473"/>
    </location>
</feature>
<keyword evidence="11" id="KW-0378">Hydrolase</keyword>
<dbReference type="PATRIC" id="fig|1354791.3.peg.1479"/>
<feature type="domain" description="PDZ" evidence="19">
    <location>
        <begin position="267"/>
        <end position="331"/>
    </location>
</feature>
<sequence>MIPSTRFKLFFSLVLALALMFPVAGAVQSRSLPDFVPLAEANSPAVVNISTSRTVESRMGRGHPPIELPDGLPQDGPFGDLLRRFFGEEGQGAPRREFDSRSLGSGFIISDDGYVVTNHHVVKDADQIEVRLSDRRTFEAELVGSDPRTDVALLRIDATDLPTLKLGDSEDLKVGEWVLAIGSPFGFDHSVTAGIISAKGRSLPTENYVPFLQTDVAINPGNSGGPLFNLDGEVVGINSQIYSRTGGFMGLSFAIPIEVAMDVVDQLRETGRVSRGWLGVMIQEVTRDLADSFDMDRPMGALVARVLPDSPAEAAGLKSGDVIVGFAGEEVPRSSALPPMVGRFSIGETAEVDILRDGAPKSLSVKIAKLPENDDQARAHTQAPVEPPSAAMEMFGMDVGPVPDDIRERLDLPEGGVLVKDVAQGAAQRSGIRSGDVLLMINSHALESPEQMSQVIEDLPAGRSARVLVQRRQGPIWMPLEVPE</sequence>
<evidence type="ECO:0000256" key="10">
    <source>
        <dbReference type="ARBA" id="ARBA00022764"/>
    </source>
</evidence>
<evidence type="ECO:0000259" key="19">
    <source>
        <dbReference type="PROSITE" id="PS50106"/>
    </source>
</evidence>
<evidence type="ECO:0000256" key="1">
    <source>
        <dbReference type="ARBA" id="ARBA00001772"/>
    </source>
</evidence>
<dbReference type="Pfam" id="PF17820">
    <property type="entry name" value="PDZ_6"/>
    <property type="match status" value="1"/>
</dbReference>
<dbReference type="EMBL" id="CP007268">
    <property type="protein sequence ID" value="AHK78668.1"/>
    <property type="molecule type" value="Genomic_DNA"/>
</dbReference>
<dbReference type="Gene3D" id="2.30.42.10">
    <property type="match status" value="2"/>
</dbReference>
<feature type="binding site" evidence="16">
    <location>
        <position position="150"/>
    </location>
    <ligand>
        <name>substrate</name>
    </ligand>
</feature>
<name>W8KHP3_9GAMM</name>
<keyword evidence="10" id="KW-0574">Periplasm</keyword>
<feature type="binding site" evidence="16">
    <location>
        <position position="120"/>
    </location>
    <ligand>
        <name>substrate</name>
    </ligand>
</feature>
<dbReference type="PRINTS" id="PR00834">
    <property type="entry name" value="PROTEASES2C"/>
</dbReference>
<comment type="catalytic activity">
    <reaction evidence="1">
        <text>Acts on substrates that are at least partially unfolded. The cleavage site P1 residue is normally between a pair of hydrophobic residues, such as Val-|-Val.</text>
        <dbReference type="EC" id="3.4.21.107"/>
    </reaction>
</comment>
<dbReference type="Proteomes" id="UP000019442">
    <property type="component" value="Chromosome"/>
</dbReference>
<dbReference type="InterPro" id="IPR001940">
    <property type="entry name" value="Peptidase_S1C"/>
</dbReference>
<dbReference type="PANTHER" id="PTHR22939">
    <property type="entry name" value="SERINE PROTEASE FAMILY S1C HTRA-RELATED"/>
    <property type="match status" value="1"/>
</dbReference>
<dbReference type="SUPFAM" id="SSF50494">
    <property type="entry name" value="Trypsin-like serine proteases"/>
    <property type="match status" value="1"/>
</dbReference>
<dbReference type="PROSITE" id="PS50106">
    <property type="entry name" value="PDZ"/>
    <property type="match status" value="2"/>
</dbReference>
<dbReference type="Gene3D" id="2.40.10.120">
    <property type="match status" value="1"/>
</dbReference>
<dbReference type="CDD" id="cd10839">
    <property type="entry name" value="cpPDZ1_DegP-like"/>
    <property type="match status" value="1"/>
</dbReference>
<evidence type="ECO:0000256" key="13">
    <source>
        <dbReference type="ARBA" id="ARBA00023016"/>
    </source>
</evidence>
<proteinExistence type="inferred from homology"/>
<evidence type="ECO:0000256" key="3">
    <source>
        <dbReference type="ARBA" id="ARBA00004418"/>
    </source>
</evidence>
<keyword evidence="9" id="KW-0677">Repeat</keyword>
<keyword evidence="21" id="KW-1185">Reference proteome</keyword>
<evidence type="ECO:0000313" key="21">
    <source>
        <dbReference type="Proteomes" id="UP000019442"/>
    </source>
</evidence>
<dbReference type="SMART" id="SM00228">
    <property type="entry name" value="PDZ"/>
    <property type="match status" value="2"/>
</dbReference>
<dbReference type="InterPro" id="IPR001478">
    <property type="entry name" value="PDZ"/>
</dbReference>
<evidence type="ECO:0000256" key="4">
    <source>
        <dbReference type="ARBA" id="ARBA00010541"/>
    </source>
</evidence>
<dbReference type="NCBIfam" id="TIGR02037">
    <property type="entry name" value="degP_htrA_DO"/>
    <property type="match status" value="1"/>
</dbReference>
<evidence type="ECO:0000256" key="12">
    <source>
        <dbReference type="ARBA" id="ARBA00022825"/>
    </source>
</evidence>
<evidence type="ECO:0000256" key="15">
    <source>
        <dbReference type="PIRSR" id="PIRSR611782-1"/>
    </source>
</evidence>
<evidence type="ECO:0000256" key="14">
    <source>
        <dbReference type="ARBA" id="ARBA00032850"/>
    </source>
</evidence>
<protein>
    <recommendedName>
        <fullName evidence="6">Probable periplasmic serine endoprotease DegP-like</fullName>
        <ecNumber evidence="5">3.4.21.107</ecNumber>
    </recommendedName>
    <alternativeName>
        <fullName evidence="14">Protease Do</fullName>
    </alternativeName>
</protein>
<dbReference type="Pfam" id="PF13180">
    <property type="entry name" value="PDZ_2"/>
    <property type="match status" value="1"/>
</dbReference>
<reference evidence="21" key="2">
    <citation type="submission" date="2014-02" db="EMBL/GenBank/DDBJ databases">
        <title>Draft Genome Sequence of extremely halophilic bacteria Halorhodospira halochloris.</title>
        <authorList>
            <person name="Singh K.S."/>
        </authorList>
    </citation>
    <scope>NUCLEOTIDE SEQUENCE [LARGE SCALE GENOMIC DNA]</scope>
    <source>
        <strain evidence="21">A</strain>
    </source>
</reference>
<evidence type="ECO:0000313" key="20">
    <source>
        <dbReference type="EMBL" id="AHK78668.1"/>
    </source>
</evidence>
<feature type="active site" description="Charge relay system" evidence="15">
    <location>
        <position position="150"/>
    </location>
</feature>
<evidence type="ECO:0000256" key="7">
    <source>
        <dbReference type="ARBA" id="ARBA00022670"/>
    </source>
</evidence>
<keyword evidence="13" id="KW-0346">Stress response</keyword>
<feature type="active site" description="Charge relay system" evidence="15">
    <location>
        <position position="223"/>
    </location>
</feature>
<dbReference type="InterPro" id="IPR011782">
    <property type="entry name" value="Pept_S1C_Do"/>
</dbReference>
<evidence type="ECO:0000256" key="11">
    <source>
        <dbReference type="ARBA" id="ARBA00022801"/>
    </source>
</evidence>
<dbReference type="EC" id="3.4.21.107" evidence="5"/>
<evidence type="ECO:0000256" key="9">
    <source>
        <dbReference type="ARBA" id="ARBA00022737"/>
    </source>
</evidence>
<evidence type="ECO:0000256" key="5">
    <source>
        <dbReference type="ARBA" id="ARBA00013035"/>
    </source>
</evidence>
<dbReference type="SUPFAM" id="SSF50156">
    <property type="entry name" value="PDZ domain-like"/>
    <property type="match status" value="2"/>
</dbReference>
<dbReference type="GO" id="GO:0006508">
    <property type="term" value="P:proteolysis"/>
    <property type="evidence" value="ECO:0007669"/>
    <property type="project" value="UniProtKB-KW"/>
</dbReference>